<reference evidence="3 4" key="1">
    <citation type="submission" date="2017-10" db="EMBL/GenBank/DDBJ databases">
        <title>Biodiversity and function of Thalassospira species in the particle-attached aromatic-hydrocarbon-degrading consortia from the surface seawater of the China South Sea.</title>
        <authorList>
            <person name="Dong C."/>
            <person name="Liu R."/>
            <person name="Shao Z."/>
        </authorList>
    </citation>
    <scope>NUCLEOTIDE SEQUENCE [LARGE SCALE GENOMIC DNA]</scope>
    <source>
        <strain evidence="3 4">CSC3H3</strain>
        <plasmid evidence="4">pcsc3h3</plasmid>
    </source>
</reference>
<keyword evidence="1" id="KW-0413">Isomerase</keyword>
<accession>A0ABN5FLN7</accession>
<gene>
    <name evidence="3" type="ORF">CSC3H3_22435</name>
</gene>
<organism evidence="3 4">
    <name type="scientific">Thalassospira marina</name>
    <dbReference type="NCBI Taxonomy" id="2048283"/>
    <lineage>
        <taxon>Bacteria</taxon>
        <taxon>Pseudomonadati</taxon>
        <taxon>Pseudomonadota</taxon>
        <taxon>Alphaproteobacteria</taxon>
        <taxon>Rhodospirillales</taxon>
        <taxon>Thalassospiraceae</taxon>
        <taxon>Thalassospira</taxon>
    </lineage>
</organism>
<comment type="similarity">
    <text evidence="1">Belongs to the UDP-N-acetylglucosamine 2-epimerase family.</text>
</comment>
<dbReference type="SUPFAM" id="SSF53756">
    <property type="entry name" value="UDP-Glycosyltransferase/glycogen phosphorylase"/>
    <property type="match status" value="1"/>
</dbReference>
<evidence type="ECO:0000313" key="4">
    <source>
        <dbReference type="Proteomes" id="UP000233458"/>
    </source>
</evidence>
<protein>
    <recommendedName>
        <fullName evidence="2">UDP-N-acetylglucosamine 2-epimerase domain-containing protein</fullName>
    </recommendedName>
</protein>
<keyword evidence="4" id="KW-1185">Reference proteome</keyword>
<dbReference type="PANTHER" id="PTHR43174">
    <property type="entry name" value="UDP-N-ACETYLGLUCOSAMINE 2-EPIMERASE"/>
    <property type="match status" value="1"/>
</dbReference>
<evidence type="ECO:0000259" key="2">
    <source>
        <dbReference type="Pfam" id="PF02350"/>
    </source>
</evidence>
<name>A0ABN5FLN7_9PROT</name>
<geneLocation type="plasmid" evidence="4">
    <name>pcsc3h3</name>
</geneLocation>
<dbReference type="Pfam" id="PF02350">
    <property type="entry name" value="Epimerase_2"/>
    <property type="match status" value="1"/>
</dbReference>
<evidence type="ECO:0000256" key="1">
    <source>
        <dbReference type="RuleBase" id="RU003513"/>
    </source>
</evidence>
<keyword evidence="3" id="KW-0614">Plasmid</keyword>
<dbReference type="Gene3D" id="3.40.50.2000">
    <property type="entry name" value="Glycogen Phosphorylase B"/>
    <property type="match status" value="2"/>
</dbReference>
<evidence type="ECO:0000313" key="3">
    <source>
        <dbReference type="EMBL" id="AUG55617.1"/>
    </source>
</evidence>
<proteinExistence type="inferred from homology"/>
<feature type="domain" description="UDP-N-acetylglucosamine 2-epimerase" evidence="2">
    <location>
        <begin position="68"/>
        <end position="410"/>
    </location>
</feature>
<sequence length="417" mass="45381">MLFLPDLHPVRHTNLYKHLPTAKRATTTMPSTDKDKKIIDLVFGTRPNIIKAAGLYAAWQENAGDWPFHLRLVDTGQHWDDTLSQNQRLALGLPEPACNLGIGKVLAGQNRNSVDNGATNSDWRETVISAAAHAYERLVKTAPPTASIAIGDVNGSVGITRAAARQGVSLFHLEAGLRGGSDAIAEEANRRELDHICQYLWAPDDTALANLVAEGISTDRIAVTGNIMIDTLVRWAPLAPATATADGADAVAGGQHPILVTIHRAENLAPLGRFRDILSGISAIAQDHPVTWPQHPRTRQQIEKTDWAKQTPGNICLLPALTYPDFMAQLHQAKLVITDSGGILEECAYLGKRTVILRPRTERPHAMAHCGFLHATPHDLPQQTAQALQNTPSPFRPAGWDGNAAIRMLEDITSRLF</sequence>
<dbReference type="EMBL" id="CP024200">
    <property type="protein sequence ID" value="AUG55617.1"/>
    <property type="molecule type" value="Genomic_DNA"/>
</dbReference>
<dbReference type="PANTHER" id="PTHR43174:SF1">
    <property type="entry name" value="UDP-N-ACETYLGLUCOSAMINE 2-EPIMERASE"/>
    <property type="match status" value="1"/>
</dbReference>
<dbReference type="InterPro" id="IPR003331">
    <property type="entry name" value="UDP_GlcNAc_Epimerase_2_dom"/>
</dbReference>
<dbReference type="Proteomes" id="UP000233458">
    <property type="component" value="Plasmid pCSC3H3"/>
</dbReference>
<dbReference type="InterPro" id="IPR029767">
    <property type="entry name" value="WecB-like"/>
</dbReference>